<dbReference type="EMBL" id="BMYK01000008">
    <property type="protein sequence ID" value="GHC85416.1"/>
    <property type="molecule type" value="Genomic_DNA"/>
</dbReference>
<evidence type="ECO:0000313" key="3">
    <source>
        <dbReference type="Proteomes" id="UP000626210"/>
    </source>
</evidence>
<accession>A0ABQ3G3J5</accession>
<evidence type="ECO:0000256" key="1">
    <source>
        <dbReference type="SAM" id="MobiDB-lite"/>
    </source>
</evidence>
<protein>
    <submittedName>
        <fullName evidence="2">Uncharacterized protein</fullName>
    </submittedName>
</protein>
<feature type="compositionally biased region" description="Polar residues" evidence="1">
    <location>
        <begin position="34"/>
        <end position="56"/>
    </location>
</feature>
<organism evidence="2 3">
    <name type="scientific">Pseudorhodoferax aquiterrae</name>
    <dbReference type="NCBI Taxonomy" id="747304"/>
    <lineage>
        <taxon>Bacteria</taxon>
        <taxon>Pseudomonadati</taxon>
        <taxon>Pseudomonadota</taxon>
        <taxon>Betaproteobacteria</taxon>
        <taxon>Burkholderiales</taxon>
        <taxon>Comamonadaceae</taxon>
    </lineage>
</organism>
<dbReference type="Proteomes" id="UP000626210">
    <property type="component" value="Unassembled WGS sequence"/>
</dbReference>
<feature type="region of interest" description="Disordered" evidence="1">
    <location>
        <begin position="1"/>
        <end position="81"/>
    </location>
</feature>
<gene>
    <name evidence="2" type="ORF">GCM10007320_30390</name>
</gene>
<reference evidence="3" key="1">
    <citation type="journal article" date="2019" name="Int. J. Syst. Evol. Microbiol.">
        <title>The Global Catalogue of Microorganisms (GCM) 10K type strain sequencing project: providing services to taxonomists for standard genome sequencing and annotation.</title>
        <authorList>
            <consortium name="The Broad Institute Genomics Platform"/>
            <consortium name="The Broad Institute Genome Sequencing Center for Infectious Disease"/>
            <person name="Wu L."/>
            <person name="Ma J."/>
        </authorList>
    </citation>
    <scope>NUCLEOTIDE SEQUENCE [LARGE SCALE GENOMIC DNA]</scope>
    <source>
        <strain evidence="3">KCTC 23314</strain>
    </source>
</reference>
<proteinExistence type="predicted"/>
<name>A0ABQ3G3J5_9BURK</name>
<feature type="compositionally biased region" description="Polar residues" evidence="1">
    <location>
        <begin position="12"/>
        <end position="25"/>
    </location>
</feature>
<sequence length="117" mass="12314">MDASVPWLGSSPAKNGNKARTNGTMSCGPRLVSQLPSCTTARSSQTAPAWTMSSRTPGHDVIVRPEASPADANSHGPWQSVAMGLPEASKSLTNWRAVADWRNRSGLMKPPGISKAS</sequence>
<keyword evidence="3" id="KW-1185">Reference proteome</keyword>
<evidence type="ECO:0000313" key="2">
    <source>
        <dbReference type="EMBL" id="GHC85416.1"/>
    </source>
</evidence>
<comment type="caution">
    <text evidence="2">The sequence shown here is derived from an EMBL/GenBank/DDBJ whole genome shotgun (WGS) entry which is preliminary data.</text>
</comment>